<dbReference type="EMBL" id="VFWZ01000007">
    <property type="protein sequence ID" value="TPN83461.1"/>
    <property type="molecule type" value="Genomic_DNA"/>
</dbReference>
<accession>A0A504JB06</accession>
<dbReference type="InterPro" id="IPR036163">
    <property type="entry name" value="HMA_dom_sf"/>
</dbReference>
<dbReference type="SUPFAM" id="SSF55008">
    <property type="entry name" value="HMA, heavy metal-associated domain"/>
    <property type="match status" value="1"/>
</dbReference>
<dbReference type="Gene3D" id="3.30.70.100">
    <property type="match status" value="1"/>
</dbReference>
<reference evidence="2 3" key="1">
    <citation type="submission" date="2019-06" db="EMBL/GenBank/DDBJ databases">
        <authorList>
            <person name="Meng X."/>
        </authorList>
    </citation>
    <scope>NUCLEOTIDE SEQUENCE [LARGE SCALE GENOMIC DNA]</scope>
    <source>
        <strain evidence="2 3">M625</strain>
    </source>
</reference>
<organism evidence="2 3">
    <name type="scientific">Aquimarina algicola</name>
    <dbReference type="NCBI Taxonomy" id="2589995"/>
    <lineage>
        <taxon>Bacteria</taxon>
        <taxon>Pseudomonadati</taxon>
        <taxon>Bacteroidota</taxon>
        <taxon>Flavobacteriia</taxon>
        <taxon>Flavobacteriales</taxon>
        <taxon>Flavobacteriaceae</taxon>
        <taxon>Aquimarina</taxon>
    </lineage>
</organism>
<evidence type="ECO:0000313" key="2">
    <source>
        <dbReference type="EMBL" id="TPN83461.1"/>
    </source>
</evidence>
<feature type="domain" description="HMA" evidence="1">
    <location>
        <begin position="1"/>
        <end position="67"/>
    </location>
</feature>
<dbReference type="Proteomes" id="UP000315540">
    <property type="component" value="Unassembled WGS sequence"/>
</dbReference>
<comment type="caution">
    <text evidence="2">The sequence shown here is derived from an EMBL/GenBank/DDBJ whole genome shotgun (WGS) entry which is preliminary data.</text>
</comment>
<dbReference type="PROSITE" id="PS50846">
    <property type="entry name" value="HMA_2"/>
    <property type="match status" value="1"/>
</dbReference>
<dbReference type="OrthoDB" id="677920at2"/>
<protein>
    <submittedName>
        <fullName evidence="2">Heavy-metal-associated domain-containing protein</fullName>
    </submittedName>
</protein>
<sequence>MNTLQFKTNINCGNCVSKVSPFLDQLQGIKNWKVDTDHPNKILSIESNGTTSEDVKNTLQKIGFLAEEM</sequence>
<keyword evidence="3" id="KW-1185">Reference proteome</keyword>
<dbReference type="GO" id="GO:0046872">
    <property type="term" value="F:metal ion binding"/>
    <property type="evidence" value="ECO:0007669"/>
    <property type="project" value="InterPro"/>
</dbReference>
<evidence type="ECO:0000259" key="1">
    <source>
        <dbReference type="PROSITE" id="PS50846"/>
    </source>
</evidence>
<dbReference type="InterPro" id="IPR006121">
    <property type="entry name" value="HMA_dom"/>
</dbReference>
<proteinExistence type="predicted"/>
<gene>
    <name evidence="2" type="ORF">FHK87_19780</name>
</gene>
<evidence type="ECO:0000313" key="3">
    <source>
        <dbReference type="Proteomes" id="UP000315540"/>
    </source>
</evidence>
<dbReference type="RefSeq" id="WP_140595677.1">
    <property type="nucleotide sequence ID" value="NZ_VFWZ01000007.1"/>
</dbReference>
<name>A0A504JB06_9FLAO</name>
<dbReference type="CDD" id="cd00371">
    <property type="entry name" value="HMA"/>
    <property type="match status" value="1"/>
</dbReference>
<dbReference type="AlphaFoldDB" id="A0A504JB06"/>